<keyword evidence="1" id="KW-0472">Membrane</keyword>
<sequence>MNKAISSTTSKIVFLALCILFLALFTVKGATVIDPDLGWHIKVGEIILKTGRVPATDPFSYTMSNFPFIDHSWLMSLGVALLYPVIGLWGISFLFALMGTGAYVMQYVATKNKGIFPLFVSLFTCLPFVGIRSQISTMLFFSTLLLLLRQSKKIQLFIIPLMLLWVNLHGGFFIGIITLAIYTVTEGIRLKKMPNFHLILCVLCLLLSVCNPYGVQIWKEVLLTSTDLMVRASISEWMPAFFYINIPFWIYTGFIIALAIRYRNIKENLFYLVLGTFLLINVFVGMRHIPLWLLTTFYMWGQYYPQLKQDSARNKTIRARFDKVKKIATYTIAAAFFIQSVFYIQSIISSIETKMYPVGALKYLTTQKKDGNMFALYGWGGYIVWKIPGEKTFIDGRMPIWNGGNKNTRFLSYAYADYLNILGGRAPFEYYRAKYHITYVLMPTKKRGETGKNIFTSYPVKYSDETATLYDTK</sequence>
<reference evidence="3" key="1">
    <citation type="submission" date="2017-09" db="EMBL/GenBank/DDBJ databases">
        <title>Depth-based differentiation of microbial function through sediment-hosted aquifers and enrichment of novel symbionts in the deep terrestrial subsurface.</title>
        <authorList>
            <person name="Probst A.J."/>
            <person name="Ladd B."/>
            <person name="Jarett J.K."/>
            <person name="Geller-Mcgrath D.E."/>
            <person name="Sieber C.M.K."/>
            <person name="Emerson J.B."/>
            <person name="Anantharaman K."/>
            <person name="Thomas B.C."/>
            <person name="Malmstrom R."/>
            <person name="Stieglmeier M."/>
            <person name="Klingl A."/>
            <person name="Woyke T."/>
            <person name="Ryan C.M."/>
            <person name="Banfield J.F."/>
        </authorList>
    </citation>
    <scope>NUCLEOTIDE SEQUENCE [LARGE SCALE GENOMIC DNA]</scope>
</reference>
<keyword evidence="1" id="KW-1133">Transmembrane helix</keyword>
<dbReference type="AlphaFoldDB" id="A0A2M7QCM1"/>
<feature type="transmembrane region" description="Helical" evidence="1">
    <location>
        <begin position="327"/>
        <end position="348"/>
    </location>
</feature>
<evidence type="ECO:0000313" key="3">
    <source>
        <dbReference type="Proteomes" id="UP000230108"/>
    </source>
</evidence>
<keyword evidence="1" id="KW-0812">Transmembrane</keyword>
<comment type="caution">
    <text evidence="2">The sequence shown here is derived from an EMBL/GenBank/DDBJ whole genome shotgun (WGS) entry which is preliminary data.</text>
</comment>
<feature type="transmembrane region" description="Helical" evidence="1">
    <location>
        <begin position="269"/>
        <end position="285"/>
    </location>
</feature>
<feature type="transmembrane region" description="Helical" evidence="1">
    <location>
        <begin position="118"/>
        <end position="148"/>
    </location>
</feature>
<name>A0A2M7QCM1_9BACT</name>
<feature type="transmembrane region" description="Helical" evidence="1">
    <location>
        <begin position="154"/>
        <end position="184"/>
    </location>
</feature>
<gene>
    <name evidence="2" type="ORF">COY90_04660</name>
</gene>
<organism evidence="2 3">
    <name type="scientific">Candidatus Roizmanbacteria bacterium CG_4_10_14_0_8_um_filter_39_9</name>
    <dbReference type="NCBI Taxonomy" id="1974829"/>
    <lineage>
        <taxon>Bacteria</taxon>
        <taxon>Candidatus Roizmaniibacteriota</taxon>
    </lineage>
</organism>
<protein>
    <recommendedName>
        <fullName evidence="4">Glycosyltransferase RgtA/B/C/D-like domain-containing protein</fullName>
    </recommendedName>
</protein>
<dbReference type="EMBL" id="PFLF01000099">
    <property type="protein sequence ID" value="PIY68677.1"/>
    <property type="molecule type" value="Genomic_DNA"/>
</dbReference>
<dbReference type="Proteomes" id="UP000230108">
    <property type="component" value="Unassembled WGS sequence"/>
</dbReference>
<feature type="transmembrane region" description="Helical" evidence="1">
    <location>
        <begin position="73"/>
        <end position="97"/>
    </location>
</feature>
<feature type="transmembrane region" description="Helical" evidence="1">
    <location>
        <begin position="238"/>
        <end position="260"/>
    </location>
</feature>
<accession>A0A2M7QCM1</accession>
<evidence type="ECO:0000256" key="1">
    <source>
        <dbReference type="SAM" id="Phobius"/>
    </source>
</evidence>
<evidence type="ECO:0000313" key="2">
    <source>
        <dbReference type="EMBL" id="PIY68677.1"/>
    </source>
</evidence>
<evidence type="ECO:0008006" key="4">
    <source>
        <dbReference type="Google" id="ProtNLM"/>
    </source>
</evidence>
<proteinExistence type="predicted"/>
<feature type="transmembrane region" description="Helical" evidence="1">
    <location>
        <begin position="196"/>
        <end position="218"/>
    </location>
</feature>